<accession>A0A3G2YSB2</accession>
<gene>
    <name evidence="1" type="ORF">3M_125</name>
</gene>
<organism evidence="1 2">
    <name type="scientific">Serratia phage vB_SmaA_3M</name>
    <dbReference type="NCBI Taxonomy" id="2419930"/>
    <lineage>
        <taxon>Viruses</taxon>
        <taxon>Duplodnaviria</taxon>
        <taxon>Heunggongvirae</taxon>
        <taxon>Uroviricota</taxon>
        <taxon>Caudoviricetes</taxon>
        <taxon>Pantevenvirales</taxon>
        <taxon>Ackermannviridae</taxon>
        <taxon>Miltonvirus</taxon>
        <taxon>Miltonvirus 3M</taxon>
    </lineage>
</organism>
<sequence>MSKVFTPTHSEGCAIAANFLKTKCNCGIVFIEPNPWGNSESPDAIGFRIMGVSILIEVKVSRADFMSDKNKPHHKDPTTGMGTYRFYACPEGVIKPEDLPPGWGLLYFTSRGYLKPIVSPHNITSLPSPQNVLKNIEHYRKRYSDDDRMVAHYLEELKFCFQEKNITGEINIMYGGYRQQCLASKAGKPVKIGEVFIRPEIS</sequence>
<reference evidence="1 2" key="1">
    <citation type="submission" date="2018-09" db="EMBL/GenBank/DDBJ databases">
        <authorList>
            <person name="Day A."/>
            <person name="Monson R.E."/>
            <person name="Salmond G.P.C."/>
        </authorList>
    </citation>
    <scope>NUCLEOTIDE SEQUENCE [LARGE SCALE GENOMIC DNA]</scope>
</reference>
<dbReference type="Proteomes" id="UP000269553">
    <property type="component" value="Segment"/>
</dbReference>
<proteinExistence type="predicted"/>
<name>A0A3G2YSB2_9CAUD</name>
<protein>
    <submittedName>
        <fullName evidence="1">Uncharacterized protein</fullName>
    </submittedName>
</protein>
<keyword evidence="2" id="KW-1185">Reference proteome</keyword>
<evidence type="ECO:0000313" key="2">
    <source>
        <dbReference type="Proteomes" id="UP000269553"/>
    </source>
</evidence>
<evidence type="ECO:0000313" key="1">
    <source>
        <dbReference type="EMBL" id="AYP28381.1"/>
    </source>
</evidence>
<dbReference type="EMBL" id="MH929319">
    <property type="protein sequence ID" value="AYP28381.1"/>
    <property type="molecule type" value="Genomic_DNA"/>
</dbReference>